<feature type="transmembrane region" description="Helical" evidence="2">
    <location>
        <begin position="76"/>
        <end position="93"/>
    </location>
</feature>
<feature type="compositionally biased region" description="Polar residues" evidence="1">
    <location>
        <begin position="640"/>
        <end position="651"/>
    </location>
</feature>
<accession>A0A6A6NP15</accession>
<feature type="region of interest" description="Disordered" evidence="1">
    <location>
        <begin position="561"/>
        <end position="582"/>
    </location>
</feature>
<feature type="compositionally biased region" description="Gly residues" evidence="1">
    <location>
        <begin position="659"/>
        <end position="669"/>
    </location>
</feature>
<protein>
    <recommendedName>
        <fullName evidence="5">Bacterial low temperature requirement A protein-domain-containing protein</fullName>
    </recommendedName>
</protein>
<dbReference type="InterPro" id="IPR010640">
    <property type="entry name" value="Low_temperature_requirement_A"/>
</dbReference>
<proteinExistence type="predicted"/>
<organism evidence="3 4">
    <name type="scientific">Lineolata rhizophorae</name>
    <dbReference type="NCBI Taxonomy" id="578093"/>
    <lineage>
        <taxon>Eukaryota</taxon>
        <taxon>Fungi</taxon>
        <taxon>Dikarya</taxon>
        <taxon>Ascomycota</taxon>
        <taxon>Pezizomycotina</taxon>
        <taxon>Dothideomycetes</taxon>
        <taxon>Dothideomycetes incertae sedis</taxon>
        <taxon>Lineolatales</taxon>
        <taxon>Lineolataceae</taxon>
        <taxon>Lineolata</taxon>
    </lineage>
</organism>
<dbReference type="Pfam" id="PF06772">
    <property type="entry name" value="LtrA"/>
    <property type="match status" value="1"/>
</dbReference>
<sequence length="669" mass="74248">MGLLPHLKSKDPERSKRRKHKILPFLESPLKGADLETQVFSQRHEANTVELFFDLFFVANLATFTAYHGITDHESLLAYIGFFVFLWATWFQITLHDVRFARDSVYERVCKLLQFVVFVGFALVGSKFAPGTEKASIKNFRILCYVIFLSRIVLAIQYFVVLIYAITAKFSRLYVPLALNAAAFLAVGIVFIGVTAAFEKDEGTPNGGLFALWYILLAFETATTIGISVYWRILSFKKTHLVERMGLLTLIVIGEGAIGVTKTVTRLMGKEGLYSEGVGLTICIIIVLVYLWALYFDNHPHGHYGTIRQQFWAVLHFPFHLAIVGVVEGCQQVAAAWYLGKAAEKINKELVDICLTQQLDGTDLTGALAELVDYWELDKKAATLWALNAISTYLTDIEGMQGICTDISASDVANKVLPQALLEILAVLVSAIYEGMGIILPQTDLPFAYMLNSWRVIFFYFWGAVALVILCYFIFLQLIRKNKADLFDWISSLTRLGVIGLCIAIIIIGIADEEFHVNFITSPWMIPATIAMFTVIAIGDFGSRKLSNYLLKKRGYPIATDDPDEHGHGAAHTHSVSHSGSFGGQQHYSYDHKAGVGIQERPISRPREFSDASYPLIPQPFGHATPTPPPMGPSVAPSPRTGSMHTVTSPPESYPPGSHGTGQYGYGGY</sequence>
<feature type="transmembrane region" description="Helical" evidence="2">
    <location>
        <begin position="486"/>
        <end position="511"/>
    </location>
</feature>
<evidence type="ECO:0000256" key="2">
    <source>
        <dbReference type="SAM" id="Phobius"/>
    </source>
</evidence>
<feature type="transmembrane region" description="Helical" evidence="2">
    <location>
        <begin position="277"/>
        <end position="296"/>
    </location>
</feature>
<name>A0A6A6NP15_9PEZI</name>
<feature type="transmembrane region" description="Helical" evidence="2">
    <location>
        <begin position="173"/>
        <end position="198"/>
    </location>
</feature>
<dbReference type="OrthoDB" id="3177213at2759"/>
<evidence type="ECO:0000313" key="3">
    <source>
        <dbReference type="EMBL" id="KAF2453418.1"/>
    </source>
</evidence>
<keyword evidence="2" id="KW-0812">Transmembrane</keyword>
<evidence type="ECO:0000313" key="4">
    <source>
        <dbReference type="Proteomes" id="UP000799766"/>
    </source>
</evidence>
<evidence type="ECO:0008006" key="5">
    <source>
        <dbReference type="Google" id="ProtNLM"/>
    </source>
</evidence>
<gene>
    <name evidence="3" type="ORF">BDY21DRAFT_374763</name>
</gene>
<feature type="region of interest" description="Disordered" evidence="1">
    <location>
        <begin position="619"/>
        <end position="669"/>
    </location>
</feature>
<dbReference type="EMBL" id="MU001697">
    <property type="protein sequence ID" value="KAF2453418.1"/>
    <property type="molecule type" value="Genomic_DNA"/>
</dbReference>
<feature type="transmembrane region" description="Helical" evidence="2">
    <location>
        <begin position="145"/>
        <end position="166"/>
    </location>
</feature>
<feature type="transmembrane region" description="Helical" evidence="2">
    <location>
        <begin position="210"/>
        <end position="233"/>
    </location>
</feature>
<feature type="transmembrane region" description="Helical" evidence="2">
    <location>
        <begin position="459"/>
        <end position="479"/>
    </location>
</feature>
<feature type="transmembrane region" description="Helical" evidence="2">
    <location>
        <begin position="51"/>
        <end position="70"/>
    </location>
</feature>
<feature type="transmembrane region" description="Helical" evidence="2">
    <location>
        <begin position="523"/>
        <end position="543"/>
    </location>
</feature>
<dbReference type="Proteomes" id="UP000799766">
    <property type="component" value="Unassembled WGS sequence"/>
</dbReference>
<dbReference type="PANTHER" id="PTHR42101">
    <property type="entry name" value="CHROMOSOME 16, WHOLE GENOME SHOTGUN SEQUENCE"/>
    <property type="match status" value="1"/>
</dbReference>
<dbReference type="PANTHER" id="PTHR42101:SF1">
    <property type="entry name" value="LOW TEMPERATURE REQUIREMENT A"/>
    <property type="match status" value="1"/>
</dbReference>
<keyword evidence="4" id="KW-1185">Reference proteome</keyword>
<evidence type="ECO:0000256" key="1">
    <source>
        <dbReference type="SAM" id="MobiDB-lite"/>
    </source>
</evidence>
<dbReference type="AlphaFoldDB" id="A0A6A6NP15"/>
<reference evidence="3" key="1">
    <citation type="journal article" date="2020" name="Stud. Mycol.">
        <title>101 Dothideomycetes genomes: a test case for predicting lifestyles and emergence of pathogens.</title>
        <authorList>
            <person name="Haridas S."/>
            <person name="Albert R."/>
            <person name="Binder M."/>
            <person name="Bloem J."/>
            <person name="Labutti K."/>
            <person name="Salamov A."/>
            <person name="Andreopoulos B."/>
            <person name="Baker S."/>
            <person name="Barry K."/>
            <person name="Bills G."/>
            <person name="Bluhm B."/>
            <person name="Cannon C."/>
            <person name="Castanera R."/>
            <person name="Culley D."/>
            <person name="Daum C."/>
            <person name="Ezra D."/>
            <person name="Gonzalez J."/>
            <person name="Henrissat B."/>
            <person name="Kuo A."/>
            <person name="Liang C."/>
            <person name="Lipzen A."/>
            <person name="Lutzoni F."/>
            <person name="Magnuson J."/>
            <person name="Mondo S."/>
            <person name="Nolan M."/>
            <person name="Ohm R."/>
            <person name="Pangilinan J."/>
            <person name="Park H.-J."/>
            <person name="Ramirez L."/>
            <person name="Alfaro M."/>
            <person name="Sun H."/>
            <person name="Tritt A."/>
            <person name="Yoshinaga Y."/>
            <person name="Zwiers L.-H."/>
            <person name="Turgeon B."/>
            <person name="Goodwin S."/>
            <person name="Spatafora J."/>
            <person name="Crous P."/>
            <person name="Grigoriev I."/>
        </authorList>
    </citation>
    <scope>NUCLEOTIDE SEQUENCE</scope>
    <source>
        <strain evidence="3">ATCC 16933</strain>
    </source>
</reference>
<keyword evidence="2" id="KW-0472">Membrane</keyword>
<feature type="transmembrane region" description="Helical" evidence="2">
    <location>
        <begin position="420"/>
        <end position="439"/>
    </location>
</feature>
<keyword evidence="2" id="KW-1133">Transmembrane helix</keyword>